<evidence type="ECO:0000259" key="3">
    <source>
        <dbReference type="Pfam" id="PF13828"/>
    </source>
</evidence>
<evidence type="ECO:0000313" key="4">
    <source>
        <dbReference type="EMBL" id="MXG88510.1"/>
    </source>
</evidence>
<comment type="caution">
    <text evidence="4">The sequence shown here is derived from an EMBL/GenBank/DDBJ whole genome shotgun (WGS) entry which is preliminary data.</text>
</comment>
<feature type="compositionally biased region" description="Pro residues" evidence="1">
    <location>
        <begin position="1"/>
        <end position="13"/>
    </location>
</feature>
<keyword evidence="2" id="KW-0472">Membrane</keyword>
<dbReference type="Pfam" id="PF13828">
    <property type="entry name" value="DUF4190"/>
    <property type="match status" value="1"/>
</dbReference>
<reference evidence="4 5" key="1">
    <citation type="submission" date="2019-12" db="EMBL/GenBank/DDBJ databases">
        <authorList>
            <person name="Kun Z."/>
        </authorList>
    </citation>
    <scope>NUCLEOTIDE SEQUENCE [LARGE SCALE GENOMIC DNA]</scope>
    <source>
        <strain evidence="4 5">YIM 123512</strain>
    </source>
</reference>
<dbReference type="Proteomes" id="UP000473325">
    <property type="component" value="Unassembled WGS sequence"/>
</dbReference>
<feature type="domain" description="DUF4190" evidence="3">
    <location>
        <begin position="30"/>
        <end position="96"/>
    </location>
</feature>
<evidence type="ECO:0000313" key="5">
    <source>
        <dbReference type="Proteomes" id="UP000473325"/>
    </source>
</evidence>
<organism evidence="4 5">
    <name type="scientific">Nocardioides flavescens</name>
    <dbReference type="NCBI Taxonomy" id="2691959"/>
    <lineage>
        <taxon>Bacteria</taxon>
        <taxon>Bacillati</taxon>
        <taxon>Actinomycetota</taxon>
        <taxon>Actinomycetes</taxon>
        <taxon>Propionibacteriales</taxon>
        <taxon>Nocardioidaceae</taxon>
        <taxon>Nocardioides</taxon>
    </lineage>
</organism>
<keyword evidence="5" id="KW-1185">Reference proteome</keyword>
<feature type="region of interest" description="Disordered" evidence="1">
    <location>
        <begin position="1"/>
        <end position="26"/>
    </location>
</feature>
<evidence type="ECO:0000256" key="2">
    <source>
        <dbReference type="SAM" id="Phobius"/>
    </source>
</evidence>
<dbReference type="AlphaFoldDB" id="A0A6L7EPI7"/>
<dbReference type="InterPro" id="IPR025241">
    <property type="entry name" value="DUF4190"/>
</dbReference>
<keyword evidence="2" id="KW-1133">Transmembrane helix</keyword>
<keyword evidence="2" id="KW-0812">Transmembrane</keyword>
<gene>
    <name evidence="4" type="ORF">GRQ65_02995</name>
</gene>
<dbReference type="RefSeq" id="WP_160875063.1">
    <property type="nucleotide sequence ID" value="NZ_WUEK01000002.1"/>
</dbReference>
<dbReference type="EMBL" id="WUEK01000002">
    <property type="protein sequence ID" value="MXG88510.1"/>
    <property type="molecule type" value="Genomic_DNA"/>
</dbReference>
<name>A0A6L7EPI7_9ACTN</name>
<evidence type="ECO:0000256" key="1">
    <source>
        <dbReference type="SAM" id="MobiDB-lite"/>
    </source>
</evidence>
<sequence length="117" mass="11663">MSYGTPPPPPPQYGAPGPGMPGEQKNSGKAVAALVTGLVGLLTICCGFFVVSSIAAIVLGVMGRREIAASGGRLKGDGFALTGIITGVIGVVLVVVSIVLVATGVIDTNFDFETTTS</sequence>
<feature type="transmembrane region" description="Helical" evidence="2">
    <location>
        <begin position="79"/>
        <end position="106"/>
    </location>
</feature>
<accession>A0A6L7EPI7</accession>
<proteinExistence type="predicted"/>
<feature type="transmembrane region" description="Helical" evidence="2">
    <location>
        <begin position="30"/>
        <end position="59"/>
    </location>
</feature>
<protein>
    <submittedName>
        <fullName evidence="4">DUF4190 domain-containing protein</fullName>
    </submittedName>
</protein>